<organism evidence="2 3">
    <name type="scientific">Cryptococcus wingfieldii CBS 7118</name>
    <dbReference type="NCBI Taxonomy" id="1295528"/>
    <lineage>
        <taxon>Eukaryota</taxon>
        <taxon>Fungi</taxon>
        <taxon>Dikarya</taxon>
        <taxon>Basidiomycota</taxon>
        <taxon>Agaricomycotina</taxon>
        <taxon>Tremellomycetes</taxon>
        <taxon>Tremellales</taxon>
        <taxon>Cryptococcaceae</taxon>
        <taxon>Cryptococcus</taxon>
    </lineage>
</organism>
<evidence type="ECO:0000313" key="3">
    <source>
        <dbReference type="Proteomes" id="UP000094819"/>
    </source>
</evidence>
<dbReference type="OrthoDB" id="10314873at2759"/>
<feature type="compositionally biased region" description="Low complexity" evidence="1">
    <location>
        <begin position="108"/>
        <end position="135"/>
    </location>
</feature>
<sequence>MPPTEQQYSDAGFTIVQRRGSVPSIILCQVCYGTDTNKAFPTSTYGSHIKGKKHLMHFPRWRDQRVHEEQEQIRWRGHYEHHSPYNLPRDQQQRPPPVTIPQRFPSDAPHTPSHLLPSSASASASTISPISPISPVDSHHGVMAGQQAMLSPPPHHMSSYPQMMGYPQYANVAPYQQQQVPQQYHHPGAVDRRTQYMVESDIGMGRMMWQQGYEDVQYGRTIPGL</sequence>
<dbReference type="AlphaFoldDB" id="A0A1E3JWT7"/>
<reference evidence="2 3" key="1">
    <citation type="submission" date="2016-06" db="EMBL/GenBank/DDBJ databases">
        <title>Evolution of pathogenesis and genome organization in the Tremellales.</title>
        <authorList>
            <person name="Cuomo C."/>
            <person name="Litvintseva A."/>
            <person name="Heitman J."/>
            <person name="Chen Y."/>
            <person name="Sun S."/>
            <person name="Springer D."/>
            <person name="Dromer F."/>
            <person name="Young S."/>
            <person name="Zeng Q."/>
            <person name="Chapman S."/>
            <person name="Gujja S."/>
            <person name="Saif S."/>
            <person name="Birren B."/>
        </authorList>
    </citation>
    <scope>NUCLEOTIDE SEQUENCE [LARGE SCALE GENOMIC DNA]</scope>
    <source>
        <strain evidence="2 3">CBS 7118</strain>
    </source>
</reference>
<gene>
    <name evidence="2" type="ORF">L198_01895</name>
</gene>
<dbReference type="Proteomes" id="UP000094819">
    <property type="component" value="Unassembled WGS sequence"/>
</dbReference>
<name>A0A1E3JWT7_9TREE</name>
<comment type="caution">
    <text evidence="2">The sequence shown here is derived from an EMBL/GenBank/DDBJ whole genome shotgun (WGS) entry which is preliminary data.</text>
</comment>
<protein>
    <submittedName>
        <fullName evidence="2">Uncharacterized protein</fullName>
    </submittedName>
</protein>
<dbReference type="RefSeq" id="XP_019033861.1">
    <property type="nucleotide sequence ID" value="XM_019174054.1"/>
</dbReference>
<dbReference type="EMBL" id="AWGH01000004">
    <property type="protein sequence ID" value="ODO05206.1"/>
    <property type="molecule type" value="Genomic_DNA"/>
</dbReference>
<evidence type="ECO:0000313" key="2">
    <source>
        <dbReference type="EMBL" id="ODO05206.1"/>
    </source>
</evidence>
<evidence type="ECO:0000256" key="1">
    <source>
        <dbReference type="SAM" id="MobiDB-lite"/>
    </source>
</evidence>
<proteinExistence type="predicted"/>
<feature type="region of interest" description="Disordered" evidence="1">
    <location>
        <begin position="79"/>
        <end position="139"/>
    </location>
</feature>
<accession>A0A1E3JWT7</accession>
<dbReference type="GeneID" id="30191108"/>
<keyword evidence="3" id="KW-1185">Reference proteome</keyword>